<evidence type="ECO:0000313" key="2">
    <source>
        <dbReference type="Proteomes" id="UP000257016"/>
    </source>
</evidence>
<dbReference type="Proteomes" id="UP000257016">
    <property type="component" value="Unassembled WGS sequence"/>
</dbReference>
<gene>
    <name evidence="1" type="ORF">CBM2586_B130544</name>
</gene>
<dbReference type="AlphaFoldDB" id="A0A976AAP0"/>
<reference evidence="1 2" key="1">
    <citation type="submission" date="2018-01" db="EMBL/GenBank/DDBJ databases">
        <authorList>
            <person name="Clerissi C."/>
        </authorList>
    </citation>
    <scope>NUCLEOTIDE SEQUENCE [LARGE SCALE GENOMIC DNA]</scope>
    <source>
        <strain evidence="1">Cupriavidus taiwanensis LMG 19430</strain>
    </source>
</reference>
<dbReference type="EMBL" id="OFSN01000019">
    <property type="protein sequence ID" value="SOY71824.1"/>
    <property type="molecule type" value="Genomic_DNA"/>
</dbReference>
<name>A0A976AAP0_9BURK</name>
<protein>
    <submittedName>
        <fullName evidence="1">Uncharacterized protein</fullName>
    </submittedName>
</protein>
<proteinExistence type="predicted"/>
<sequence length="40" mass="4368">MTRAGLLTVLQKLGRLGQVSQERLAVGEMDQGVVKMGKRL</sequence>
<organism evidence="1 2">
    <name type="scientific">Cupriavidus taiwanensis</name>
    <dbReference type="NCBI Taxonomy" id="164546"/>
    <lineage>
        <taxon>Bacteria</taxon>
        <taxon>Pseudomonadati</taxon>
        <taxon>Pseudomonadota</taxon>
        <taxon>Betaproteobacteria</taxon>
        <taxon>Burkholderiales</taxon>
        <taxon>Burkholderiaceae</taxon>
        <taxon>Cupriavidus</taxon>
    </lineage>
</organism>
<comment type="caution">
    <text evidence="1">The sequence shown here is derived from an EMBL/GenBank/DDBJ whole genome shotgun (WGS) entry which is preliminary data.</text>
</comment>
<evidence type="ECO:0000313" key="1">
    <source>
        <dbReference type="EMBL" id="SOY71824.1"/>
    </source>
</evidence>
<accession>A0A976AAP0</accession>